<evidence type="ECO:0000256" key="1">
    <source>
        <dbReference type="SAM" id="SignalP"/>
    </source>
</evidence>
<protein>
    <submittedName>
        <fullName evidence="2">Uncharacterized protein</fullName>
    </submittedName>
</protein>
<organism evidence="2 3">
    <name type="scientific">Parasphingorhabdus cellanae</name>
    <dbReference type="NCBI Taxonomy" id="2806553"/>
    <lineage>
        <taxon>Bacteria</taxon>
        <taxon>Pseudomonadati</taxon>
        <taxon>Pseudomonadota</taxon>
        <taxon>Alphaproteobacteria</taxon>
        <taxon>Sphingomonadales</taxon>
        <taxon>Sphingomonadaceae</taxon>
        <taxon>Parasphingorhabdus</taxon>
    </lineage>
</organism>
<keyword evidence="3" id="KW-1185">Reference proteome</keyword>
<name>A0ABX7T3X3_9SPHN</name>
<sequence length="284" mass="32200">MKFGFLTKIATAMTVPFLLFGPGTAAAPPTPEPVPDDLESPVRGYDTARLYQEWSLFVERRQGLATEAVLAELDKIPGKRPADDPFLTFKKGNDLGYFSIGQVVVYCDEKEQWAERENCHYLYRDGYIPYYSVAENGSNLLSSWMQNNFDPHLLTEGLEKRGLTPKTFRGNITQREMFEVLPSPDPILREHVKITRVDSRYCPELRKAVEKIEKQRISWPIDILGVGSDVDPEAPVPHATYYDQTFKILTKKGYVTIEATQFALDKVLQPIQDAANKCLGKMSD</sequence>
<dbReference type="Proteomes" id="UP000663923">
    <property type="component" value="Chromosome"/>
</dbReference>
<feature type="chain" id="PRO_5046719866" evidence="1">
    <location>
        <begin position="28"/>
        <end position="284"/>
    </location>
</feature>
<evidence type="ECO:0000313" key="3">
    <source>
        <dbReference type="Proteomes" id="UP000663923"/>
    </source>
</evidence>
<gene>
    <name evidence="2" type="ORF">J4G78_15790</name>
</gene>
<reference evidence="2 3" key="1">
    <citation type="submission" date="2021-03" db="EMBL/GenBank/DDBJ databases">
        <title>Complete genome of Parasphingorhabdus_sp.JHSY0214.</title>
        <authorList>
            <person name="Yoo J.H."/>
            <person name="Bae J.W."/>
        </authorList>
    </citation>
    <scope>NUCLEOTIDE SEQUENCE [LARGE SCALE GENOMIC DNA]</scope>
    <source>
        <strain evidence="2 3">JHSY0214</strain>
    </source>
</reference>
<accession>A0ABX7T3X3</accession>
<dbReference type="EMBL" id="CP071794">
    <property type="protein sequence ID" value="QTD55638.1"/>
    <property type="molecule type" value="Genomic_DNA"/>
</dbReference>
<feature type="signal peptide" evidence="1">
    <location>
        <begin position="1"/>
        <end position="27"/>
    </location>
</feature>
<dbReference type="RefSeq" id="WP_207987474.1">
    <property type="nucleotide sequence ID" value="NZ_CP071794.1"/>
</dbReference>
<keyword evidence="1" id="KW-0732">Signal</keyword>
<evidence type="ECO:0000313" key="2">
    <source>
        <dbReference type="EMBL" id="QTD55638.1"/>
    </source>
</evidence>
<proteinExistence type="predicted"/>